<evidence type="ECO:0000313" key="10">
    <source>
        <dbReference type="Proteomes" id="UP000053605"/>
    </source>
</evidence>
<dbReference type="PANTHER" id="PTHR31180:SF2">
    <property type="entry name" value="CILIA- AND FLAGELLA-ASSOCIATED PROTEIN 107"/>
    <property type="match status" value="1"/>
</dbReference>
<comment type="subcellular location">
    <subcellularLocation>
        <location evidence="1">Cytoplasm</location>
        <location evidence="1">Cytoskeleton</location>
        <location evidence="1">Flagellum axoneme</location>
    </subcellularLocation>
</comment>
<keyword evidence="10" id="KW-1185">Reference proteome</keyword>
<sequence length="230" mass="26732">GEAWWKIEPKYSSKVLTGNWLEERKRFIKDTGKLGGSGSSSIYTTDSIWFPDHKPDQILRRIMMERLEGLPMQHFFSHHDEPRSRNLVSEYDDKYNRRGCNPVLPPLHSWNRRKFPWIPQKSDFPILVLIQSDGTWCKPPTNYGLLEHLMKKWHQKETGVMNSVYTISYESPPISAFATCRLRQPAHDVLSNQGYLPQGVSRILDYEGSQKYLQAIGQLGRDRKARDASV</sequence>
<evidence type="ECO:0000256" key="4">
    <source>
        <dbReference type="ARBA" id="ARBA00023069"/>
    </source>
</evidence>
<organism evidence="9 10">
    <name type="scientific">Opisthocomus hoazin</name>
    <name type="common">Hoatzin</name>
    <name type="synonym">Phasianus hoazin</name>
    <dbReference type="NCBI Taxonomy" id="30419"/>
    <lineage>
        <taxon>Eukaryota</taxon>
        <taxon>Metazoa</taxon>
        <taxon>Chordata</taxon>
        <taxon>Craniata</taxon>
        <taxon>Vertebrata</taxon>
        <taxon>Euteleostomi</taxon>
        <taxon>Archelosauria</taxon>
        <taxon>Archosauria</taxon>
        <taxon>Dinosauria</taxon>
        <taxon>Saurischia</taxon>
        <taxon>Theropoda</taxon>
        <taxon>Coelurosauria</taxon>
        <taxon>Aves</taxon>
        <taxon>Neognathae</taxon>
        <taxon>Neoaves</taxon>
        <taxon>Opisthocomiformes</taxon>
        <taxon>Opisthocomidae</taxon>
        <taxon>Opisthocomus</taxon>
    </lineage>
</organism>
<comment type="function">
    <text evidence="7">Microtubule inner protein (MIP) part of the dynein-decorated doublet microtubules (DMTs) in cilia axoneme, which is required for motile cilia beating.</text>
</comment>
<dbReference type="EMBL" id="KK733826">
    <property type="protein sequence ID" value="KFR00113.1"/>
    <property type="molecule type" value="Genomic_DNA"/>
</dbReference>
<keyword evidence="6" id="KW-0966">Cell projection</keyword>
<comment type="subunit">
    <text evidence="8">Microtubule inner protein component of sperm flagellar doublet microtubules.</text>
</comment>
<evidence type="ECO:0000256" key="2">
    <source>
        <dbReference type="ARBA" id="ARBA00022490"/>
    </source>
</evidence>
<dbReference type="PANTHER" id="PTHR31180">
    <property type="entry name" value="CILIA- AND FLAGELLA-ASSOCIATED PROTEIN 107-RELATED"/>
    <property type="match status" value="1"/>
</dbReference>
<evidence type="ECO:0000256" key="5">
    <source>
        <dbReference type="ARBA" id="ARBA00023212"/>
    </source>
</evidence>
<dbReference type="InterPro" id="IPR037662">
    <property type="entry name" value="CFAP68/107"/>
</dbReference>
<gene>
    <name evidence="9" type="ORF">N306_05300</name>
</gene>
<reference evidence="9 10" key="1">
    <citation type="submission" date="2014-04" db="EMBL/GenBank/DDBJ databases">
        <title>Genome evolution of avian class.</title>
        <authorList>
            <person name="Zhang G."/>
            <person name="Li C."/>
        </authorList>
    </citation>
    <scope>NUCLEOTIDE SEQUENCE [LARGE SCALE GENOMIC DNA]</scope>
    <source>
        <strain evidence="9">BGI_N306</strain>
    </source>
</reference>
<evidence type="ECO:0000313" key="9">
    <source>
        <dbReference type="EMBL" id="KFR00113.1"/>
    </source>
</evidence>
<keyword evidence="5" id="KW-0206">Cytoskeleton</keyword>
<evidence type="ECO:0000256" key="3">
    <source>
        <dbReference type="ARBA" id="ARBA00022846"/>
    </source>
</evidence>
<accession>A0A091VCF5</accession>
<dbReference type="STRING" id="30419.A0A091VCF5"/>
<evidence type="ECO:0000256" key="1">
    <source>
        <dbReference type="ARBA" id="ARBA00004611"/>
    </source>
</evidence>
<protein>
    <submittedName>
        <fullName evidence="9">Uncharacterized protein C1orf158</fullName>
    </submittedName>
</protein>
<dbReference type="Proteomes" id="UP000053605">
    <property type="component" value="Unassembled WGS sequence"/>
</dbReference>
<evidence type="ECO:0000256" key="8">
    <source>
        <dbReference type="ARBA" id="ARBA00046435"/>
    </source>
</evidence>
<keyword evidence="2" id="KW-0963">Cytoplasm</keyword>
<dbReference type="AlphaFoldDB" id="A0A091VCF5"/>
<dbReference type="Pfam" id="PF22595">
    <property type="entry name" value="CFAP107"/>
    <property type="match status" value="1"/>
</dbReference>
<proteinExistence type="predicted"/>
<keyword evidence="3" id="KW-0282">Flagellum</keyword>
<dbReference type="GO" id="GO:0030317">
    <property type="term" value="P:flagellated sperm motility"/>
    <property type="evidence" value="ECO:0007669"/>
    <property type="project" value="InterPro"/>
</dbReference>
<evidence type="ECO:0000256" key="6">
    <source>
        <dbReference type="ARBA" id="ARBA00023273"/>
    </source>
</evidence>
<name>A0A091VCF5_OPIHO</name>
<dbReference type="InterPro" id="IPR054709">
    <property type="entry name" value="CFAP107"/>
</dbReference>
<evidence type="ECO:0000256" key="7">
    <source>
        <dbReference type="ARBA" id="ARBA00035003"/>
    </source>
</evidence>
<feature type="non-terminal residue" evidence="9">
    <location>
        <position position="1"/>
    </location>
</feature>
<keyword evidence="4" id="KW-0969">Cilium</keyword>
<dbReference type="GO" id="GO:0005879">
    <property type="term" value="C:axonemal microtubule"/>
    <property type="evidence" value="ECO:0007669"/>
    <property type="project" value="TreeGrafter"/>
</dbReference>
<feature type="non-terminal residue" evidence="9">
    <location>
        <position position="230"/>
    </location>
</feature>
<dbReference type="PhylomeDB" id="A0A091VCF5"/>